<dbReference type="CDD" id="cd02869">
    <property type="entry name" value="PseudoU_synth_RluA_like"/>
    <property type="match status" value="1"/>
</dbReference>
<comment type="catalytic activity">
    <reaction evidence="1">
        <text>a uridine in RNA = a pseudouridine in RNA</text>
        <dbReference type="Rhea" id="RHEA:48348"/>
        <dbReference type="Rhea" id="RHEA-COMP:12068"/>
        <dbReference type="Rhea" id="RHEA-COMP:12069"/>
        <dbReference type="ChEBI" id="CHEBI:65314"/>
        <dbReference type="ChEBI" id="CHEBI:65315"/>
    </reaction>
</comment>
<organism evidence="6">
    <name type="scientific">uncultured Chloroflexia bacterium</name>
    <dbReference type="NCBI Taxonomy" id="1672391"/>
    <lineage>
        <taxon>Bacteria</taxon>
        <taxon>Bacillati</taxon>
        <taxon>Chloroflexota</taxon>
        <taxon>Chloroflexia</taxon>
        <taxon>environmental samples</taxon>
    </lineage>
</organism>
<dbReference type="GO" id="GO:0140098">
    <property type="term" value="F:catalytic activity, acting on RNA"/>
    <property type="evidence" value="ECO:0007669"/>
    <property type="project" value="UniProtKB-ARBA"/>
</dbReference>
<evidence type="ECO:0000256" key="4">
    <source>
        <dbReference type="ARBA" id="ARBA00033164"/>
    </source>
</evidence>
<reference evidence="6" key="1">
    <citation type="submission" date="2020-02" db="EMBL/GenBank/DDBJ databases">
        <authorList>
            <person name="Meier V. D."/>
        </authorList>
    </citation>
    <scope>NUCLEOTIDE SEQUENCE</scope>
    <source>
        <strain evidence="6">AVDCRST_MAG26</strain>
    </source>
</reference>
<evidence type="ECO:0000256" key="1">
    <source>
        <dbReference type="ARBA" id="ARBA00000073"/>
    </source>
</evidence>
<evidence type="ECO:0000259" key="5">
    <source>
        <dbReference type="Pfam" id="PF00849"/>
    </source>
</evidence>
<evidence type="ECO:0000256" key="2">
    <source>
        <dbReference type="ARBA" id="ARBA00010876"/>
    </source>
</evidence>
<dbReference type="SUPFAM" id="SSF55120">
    <property type="entry name" value="Pseudouridine synthase"/>
    <property type="match status" value="1"/>
</dbReference>
<name>A0A6J4HGF1_9CHLR</name>
<evidence type="ECO:0000256" key="3">
    <source>
        <dbReference type="ARBA" id="ARBA00031870"/>
    </source>
</evidence>
<proteinExistence type="inferred from homology"/>
<dbReference type="AlphaFoldDB" id="A0A6J4HGF1"/>
<dbReference type="InterPro" id="IPR050188">
    <property type="entry name" value="RluA_PseudoU_synthase"/>
</dbReference>
<accession>A0A6J4HGF1</accession>
<sequence>MRRPKIAVEVAPESAGRSLLDLVRAVAELARDEAAALIERGGVWLDARRCLDAALPVAAGQALAIHFAPTDGRPAVIHPADILYEDAALLVLNKRPGDYVNVTPWDVTGDVLWAAGRYLAARDGEAPPLHLAHQLDRDTSGVLVISKHPRANAPLLRAFLDHTVHKCYLALAAGAPEDDSFEVLTGHGRGERGRFRVYPLELVGARSPDGKHTVKPMETRFHVIERWPEAALVEARPITGRTHQIRLHLAHAGHPVAGDTRYDGPTTVAGVPLAHHLLHAAVMELPHPFGRGPLRLEAPLPALWQDVLAALRRQEVA</sequence>
<dbReference type="Pfam" id="PF00849">
    <property type="entry name" value="PseudoU_synth_2"/>
    <property type="match status" value="1"/>
</dbReference>
<dbReference type="GO" id="GO:0009982">
    <property type="term" value="F:pseudouridine synthase activity"/>
    <property type="evidence" value="ECO:0007669"/>
    <property type="project" value="InterPro"/>
</dbReference>
<gene>
    <name evidence="6" type="ORF">AVDCRST_MAG26-520</name>
</gene>
<dbReference type="Gene3D" id="3.30.2350.10">
    <property type="entry name" value="Pseudouridine synthase"/>
    <property type="match status" value="1"/>
</dbReference>
<dbReference type="InterPro" id="IPR020103">
    <property type="entry name" value="PsdUridine_synth_cat_dom_sf"/>
</dbReference>
<dbReference type="GO" id="GO:0003723">
    <property type="term" value="F:RNA binding"/>
    <property type="evidence" value="ECO:0007669"/>
    <property type="project" value="InterPro"/>
</dbReference>
<protein>
    <recommendedName>
        <fullName evidence="3">RNA pseudouridylate synthase</fullName>
    </recommendedName>
    <alternativeName>
        <fullName evidence="4">RNA-uridine isomerase</fullName>
    </alternativeName>
</protein>
<dbReference type="EMBL" id="CADCTK010000134">
    <property type="protein sequence ID" value="CAA9220649.1"/>
    <property type="molecule type" value="Genomic_DNA"/>
</dbReference>
<dbReference type="GO" id="GO:0000455">
    <property type="term" value="P:enzyme-directed rRNA pseudouridine synthesis"/>
    <property type="evidence" value="ECO:0007669"/>
    <property type="project" value="TreeGrafter"/>
</dbReference>
<dbReference type="InterPro" id="IPR006145">
    <property type="entry name" value="PsdUridine_synth_RsuA/RluA"/>
</dbReference>
<dbReference type="PANTHER" id="PTHR21600:SF44">
    <property type="entry name" value="RIBOSOMAL LARGE SUBUNIT PSEUDOURIDINE SYNTHASE D"/>
    <property type="match status" value="1"/>
</dbReference>
<comment type="similarity">
    <text evidence="2">Belongs to the pseudouridine synthase RluA family.</text>
</comment>
<feature type="domain" description="Pseudouridine synthase RsuA/RluA-like" evidence="5">
    <location>
        <begin position="89"/>
        <end position="251"/>
    </location>
</feature>
<dbReference type="PANTHER" id="PTHR21600">
    <property type="entry name" value="MITOCHONDRIAL RNA PSEUDOURIDINE SYNTHASE"/>
    <property type="match status" value="1"/>
</dbReference>
<evidence type="ECO:0000313" key="6">
    <source>
        <dbReference type="EMBL" id="CAA9220649.1"/>
    </source>
</evidence>